<evidence type="ECO:0000313" key="1">
    <source>
        <dbReference type="EMBL" id="RZC71486.1"/>
    </source>
</evidence>
<gene>
    <name evidence="1" type="ORF">C5167_034645</name>
</gene>
<accession>A0A4Y7KF68</accession>
<dbReference type="Proteomes" id="UP000316621">
    <property type="component" value="Chromosome 7"/>
</dbReference>
<sequence length="31" mass="3679">MPGLLTISSRQLKLKLRVSPWNKQENKEIDR</sequence>
<dbReference type="AlphaFoldDB" id="A0A4Y7KF68"/>
<evidence type="ECO:0000313" key="2">
    <source>
        <dbReference type="Proteomes" id="UP000316621"/>
    </source>
</evidence>
<keyword evidence="2" id="KW-1185">Reference proteome</keyword>
<dbReference type="Gramene" id="RZC71486">
    <property type="protein sequence ID" value="RZC71486"/>
    <property type="gene ID" value="C5167_034645"/>
</dbReference>
<dbReference type="EMBL" id="CM010721">
    <property type="protein sequence ID" value="RZC71486.1"/>
    <property type="molecule type" value="Genomic_DNA"/>
</dbReference>
<organism evidence="1 2">
    <name type="scientific">Papaver somniferum</name>
    <name type="common">Opium poppy</name>
    <dbReference type="NCBI Taxonomy" id="3469"/>
    <lineage>
        <taxon>Eukaryota</taxon>
        <taxon>Viridiplantae</taxon>
        <taxon>Streptophyta</taxon>
        <taxon>Embryophyta</taxon>
        <taxon>Tracheophyta</taxon>
        <taxon>Spermatophyta</taxon>
        <taxon>Magnoliopsida</taxon>
        <taxon>Ranunculales</taxon>
        <taxon>Papaveraceae</taxon>
        <taxon>Papaveroideae</taxon>
        <taxon>Papaver</taxon>
    </lineage>
</organism>
<reference evidence="1 2" key="1">
    <citation type="journal article" date="2018" name="Science">
        <title>The opium poppy genome and morphinan production.</title>
        <authorList>
            <person name="Guo L."/>
            <person name="Winzer T."/>
            <person name="Yang X."/>
            <person name="Li Y."/>
            <person name="Ning Z."/>
            <person name="He Z."/>
            <person name="Teodor R."/>
            <person name="Lu Y."/>
            <person name="Bowser T.A."/>
            <person name="Graham I.A."/>
            <person name="Ye K."/>
        </authorList>
    </citation>
    <scope>NUCLEOTIDE SEQUENCE [LARGE SCALE GENOMIC DNA]</scope>
    <source>
        <strain evidence="2">cv. HN1</strain>
        <tissue evidence="1">Leaves</tissue>
    </source>
</reference>
<proteinExistence type="predicted"/>
<protein>
    <submittedName>
        <fullName evidence="1">Uncharacterized protein</fullName>
    </submittedName>
</protein>
<name>A0A4Y7KF68_PAPSO</name>